<reference evidence="4 5" key="1">
    <citation type="submission" date="2021-03" db="EMBL/GenBank/DDBJ databases">
        <title>Sequencing the genomes of 1000 actinobacteria strains.</title>
        <authorList>
            <person name="Klenk H.-P."/>
        </authorList>
    </citation>
    <scope>NUCLEOTIDE SEQUENCE [LARGE SCALE GENOMIC DNA]</scope>
    <source>
        <strain evidence="4 5">DSM 45256</strain>
    </source>
</reference>
<dbReference type="RefSeq" id="WP_210025121.1">
    <property type="nucleotide sequence ID" value="NZ_JAGINU010000001.1"/>
</dbReference>
<keyword evidence="1" id="KW-0285">Flavoprotein</keyword>
<feature type="domain" description="FAD-binding" evidence="3">
    <location>
        <begin position="8"/>
        <end position="373"/>
    </location>
</feature>
<evidence type="ECO:0000313" key="4">
    <source>
        <dbReference type="EMBL" id="MBP2365180.1"/>
    </source>
</evidence>
<name>A0ABS4VMM9_9PSEU</name>
<keyword evidence="5" id="KW-1185">Reference proteome</keyword>
<sequence length="591" mass="64331">MTDIEEFGVVIVGGGPVGLTASIMLSRLGVRHALFERHPGTSIHPKAIGLNQRTIEVFRSLGIEDDVRQAAAPPRTYERTAWYTSFAGPTELHGRRIAVRDAWGGGRYAEEYARVSPCRYTMLPQIRLEPILRRHAETSPLAEICFDSPVTAVSSRADHVDVTVAGRRKVRADYLIGADGGRTVADQLGVAMAGPTDLLDMVSAHFTADLSPYLPDDGCLINWFVNPDFGGSIGSGYLYHLGPWDARGVSKEWVFACAFGPDDPERFDERGMVARIHRSLGLPDLQIDLHSISHWYIRSVVAERFRQDRCFLVGDAAHSIPPWGALGLNTGIQDVHNLAWKLAAAVRSPELEPLLHSFEVERRPVALAVAENSLANFRNHGGVVDTALGLGPATPPEQGWAALAELWSDGPAGDRKRAALNRAVTVLDKEFHAHGAENGFRYPAGAPAPEAANGRGPLPADTLVHHPTTAPGHHLPHTWLTTPDRRRSTLDLPAPGRLLLVVDEHAPRWRDAVARVRHPLAALVDVVAVGADHPIRPVDGRWEALREVDGSGALLVRPDSIIAWRCTELPAEPAQALDTAVRGLLTADPER</sequence>
<proteinExistence type="predicted"/>
<dbReference type="Proteomes" id="UP001519295">
    <property type="component" value="Unassembled WGS sequence"/>
</dbReference>
<dbReference type="SUPFAM" id="SSF51905">
    <property type="entry name" value="FAD/NAD(P)-binding domain"/>
    <property type="match status" value="1"/>
</dbReference>
<evidence type="ECO:0000313" key="5">
    <source>
        <dbReference type="Proteomes" id="UP001519295"/>
    </source>
</evidence>
<dbReference type="Gene3D" id="3.50.50.60">
    <property type="entry name" value="FAD/NAD(P)-binding domain"/>
    <property type="match status" value="1"/>
</dbReference>
<evidence type="ECO:0000256" key="2">
    <source>
        <dbReference type="ARBA" id="ARBA00022827"/>
    </source>
</evidence>
<organism evidence="4 5">
    <name type="scientific">Pseudonocardia parietis</name>
    <dbReference type="NCBI Taxonomy" id="570936"/>
    <lineage>
        <taxon>Bacteria</taxon>
        <taxon>Bacillati</taxon>
        <taxon>Actinomycetota</taxon>
        <taxon>Actinomycetes</taxon>
        <taxon>Pseudonocardiales</taxon>
        <taxon>Pseudonocardiaceae</taxon>
        <taxon>Pseudonocardia</taxon>
    </lineage>
</organism>
<dbReference type="PANTHER" id="PTHR43004">
    <property type="entry name" value="TRK SYSTEM POTASSIUM UPTAKE PROTEIN"/>
    <property type="match status" value="1"/>
</dbReference>
<protein>
    <submittedName>
        <fullName evidence="4">2,4-dichlorophenol 6-monooxygenase</fullName>
        <ecNumber evidence="4">1.14.13.20</ecNumber>
    </submittedName>
</protein>
<keyword evidence="2" id="KW-0274">FAD</keyword>
<dbReference type="InterPro" id="IPR050641">
    <property type="entry name" value="RIFMO-like"/>
</dbReference>
<dbReference type="InterPro" id="IPR002938">
    <property type="entry name" value="FAD-bd"/>
</dbReference>
<evidence type="ECO:0000259" key="3">
    <source>
        <dbReference type="Pfam" id="PF01494"/>
    </source>
</evidence>
<accession>A0ABS4VMM9</accession>
<dbReference type="Pfam" id="PF01494">
    <property type="entry name" value="FAD_binding_3"/>
    <property type="match status" value="1"/>
</dbReference>
<dbReference type="Pfam" id="PF21274">
    <property type="entry name" value="Rng_hyd_C"/>
    <property type="match status" value="1"/>
</dbReference>
<evidence type="ECO:0000256" key="1">
    <source>
        <dbReference type="ARBA" id="ARBA00022630"/>
    </source>
</evidence>
<dbReference type="InterPro" id="IPR036188">
    <property type="entry name" value="FAD/NAD-bd_sf"/>
</dbReference>
<dbReference type="Gene3D" id="3.30.9.10">
    <property type="entry name" value="D-Amino Acid Oxidase, subunit A, domain 2"/>
    <property type="match status" value="1"/>
</dbReference>
<dbReference type="EMBL" id="JAGINU010000001">
    <property type="protein sequence ID" value="MBP2365180.1"/>
    <property type="molecule type" value="Genomic_DNA"/>
</dbReference>
<dbReference type="PANTHER" id="PTHR43004:SF8">
    <property type="entry name" value="FAD-BINDING DOMAIN-CONTAINING PROTEIN-RELATED"/>
    <property type="match status" value="1"/>
</dbReference>
<dbReference type="EC" id="1.14.13.20" evidence="4"/>
<gene>
    <name evidence="4" type="ORF">JOF36_000876</name>
</gene>
<dbReference type="GO" id="GO:0018666">
    <property type="term" value="F:2,4-dichlorophenol 6-monooxygenase activity"/>
    <property type="evidence" value="ECO:0007669"/>
    <property type="project" value="UniProtKB-EC"/>
</dbReference>
<keyword evidence="4" id="KW-0560">Oxidoreductase</keyword>
<dbReference type="Gene3D" id="3.40.30.120">
    <property type="match status" value="1"/>
</dbReference>
<comment type="caution">
    <text evidence="4">The sequence shown here is derived from an EMBL/GenBank/DDBJ whole genome shotgun (WGS) entry which is preliminary data.</text>
</comment>
<dbReference type="PRINTS" id="PR00420">
    <property type="entry name" value="RNGMNOXGNASE"/>
</dbReference>